<dbReference type="SUPFAM" id="SSF55486">
    <property type="entry name" value="Metalloproteases ('zincins'), catalytic domain"/>
    <property type="match status" value="1"/>
</dbReference>
<dbReference type="InterPro" id="IPR032534">
    <property type="entry name" value="EcxA_zinc-bd"/>
</dbReference>
<evidence type="ECO:0000313" key="4">
    <source>
        <dbReference type="EMBL" id="CAK0799146.1"/>
    </source>
</evidence>
<dbReference type="PANTHER" id="PTHR38478">
    <property type="entry name" value="PEPTIDASE M1A AND M12B"/>
    <property type="match status" value="1"/>
</dbReference>
<feature type="compositionally biased region" description="Basic residues" evidence="1">
    <location>
        <begin position="122"/>
        <end position="137"/>
    </location>
</feature>
<name>A0ABN9Q769_9DINO</name>
<evidence type="ECO:0008006" key="6">
    <source>
        <dbReference type="Google" id="ProtNLM"/>
    </source>
</evidence>
<feature type="region of interest" description="Disordered" evidence="1">
    <location>
        <begin position="39"/>
        <end position="147"/>
    </location>
</feature>
<evidence type="ECO:0000256" key="1">
    <source>
        <dbReference type="SAM" id="MobiDB-lite"/>
    </source>
</evidence>
<comment type="caution">
    <text evidence="4">The sequence shown here is derived from an EMBL/GenBank/DDBJ whole genome shotgun (WGS) entry which is preliminary data.</text>
</comment>
<protein>
    <recommendedName>
        <fullName evidence="6">EcxA zinc-binding domain-containing protein</fullName>
    </recommendedName>
</protein>
<feature type="domain" description="EcxA zinc-binding" evidence="2">
    <location>
        <begin position="409"/>
        <end position="682"/>
    </location>
</feature>
<dbReference type="Proteomes" id="UP001189429">
    <property type="component" value="Unassembled WGS sequence"/>
</dbReference>
<evidence type="ECO:0000313" key="5">
    <source>
        <dbReference type="Proteomes" id="UP001189429"/>
    </source>
</evidence>
<dbReference type="Pfam" id="PF17148">
    <property type="entry name" value="DUF5117"/>
    <property type="match status" value="1"/>
</dbReference>
<proteinExistence type="predicted"/>
<dbReference type="Pfam" id="PF16313">
    <property type="entry name" value="DUF4953"/>
    <property type="match status" value="1"/>
</dbReference>
<dbReference type="EMBL" id="CAUYUJ010002091">
    <property type="protein sequence ID" value="CAK0799146.1"/>
    <property type="molecule type" value="Genomic_DNA"/>
</dbReference>
<feature type="region of interest" description="Disordered" evidence="1">
    <location>
        <begin position="1"/>
        <end position="25"/>
    </location>
</feature>
<accession>A0ABN9Q769</accession>
<dbReference type="PANTHER" id="PTHR38478:SF1">
    <property type="entry name" value="ZINC DEPENDENT METALLOPROTEASE DOMAIN LIPOPROTEIN"/>
    <property type="match status" value="1"/>
</dbReference>
<dbReference type="InterPro" id="IPR033413">
    <property type="entry name" value="DUF5117"/>
</dbReference>
<evidence type="ECO:0000259" key="2">
    <source>
        <dbReference type="Pfam" id="PF16313"/>
    </source>
</evidence>
<dbReference type="InterPro" id="IPR024079">
    <property type="entry name" value="MetalloPept_cat_dom_sf"/>
</dbReference>
<feature type="region of interest" description="Disordered" evidence="1">
    <location>
        <begin position="873"/>
        <end position="895"/>
    </location>
</feature>
<sequence length="895" mass="96418">MQQVLGPTDLASSLYDPRTGGALPGFLHVFRPLADDALAAAARQKRRQEGPAPPEAPTEPAEHPEEGPAPPEAPKEPSNKRPERGPAQPEEGPAEAEPPEGPARPGQDHDPPDEQAGAGGGRRARGRREKTRRRKKRDPPPPPEGEEAVLIDITGWLASFASPALAAGEDAAPMGHRRPPSMDSDAHLVEARAFPQNFWLRYVAKSPGDGGASDQGQPAVYYNVAFCCLPVVPMVPRAKDRRVGFFETRVSIGGEVRVNEDCSVINRWNLERQGGHINYYVDPAVPKIYHETIRQGVESWNTAFSAAACGEGVLRCHLPGEDGFPEDYSRGDARYNSIYMTDSLLPVYGFGPSLRDFRTGELLVAHVLLGFSAFVEGVSRHSAEALAEHFVRPTCGCRAPLLDANHPHVLKRILSTVVHEVGHTLGLRHNFLAPEDGNTSVMAYQDDLDTSGDPRQPVCGGLMLEAPGAYDVFAIKYGYTPLAGEETGQRHPCLDLLANGQEVTDGALANVPRNPLFASDEDCGGEDPRVNCWNASVHRCGYDKLQYALHQRGELLELARAGAIFPETFAERLRMSYSVVQRHVHDALRLIGGSFLDAGRRKFSRCPGADALEALRAVVDFCVGPLARLGEDEAGRMMRAFPGEGYGVSRFYLLASHRSNVHRLLRSALGASRLERLEMQRAAWQEGAEPGSSGAPLATLDVLCAVAFQPGRFAEGLLHPFSARESEAWVAPAGRAISEAAADAVRAEAALALARQVNGLAHEERALAAVRAGAKAFIHEAALALKPAGEAVGLTPAARAHWAAVVEQLNAPPDRRALGDGAAPFMMLLGQEPDLGEEAPGPWQPICPGHGACGGCGRGWGPPLHLRPVRRRRTVDPGGRGLRAAPRQWAARSRL</sequence>
<evidence type="ECO:0000259" key="3">
    <source>
        <dbReference type="Pfam" id="PF17148"/>
    </source>
</evidence>
<organism evidence="4 5">
    <name type="scientific">Prorocentrum cordatum</name>
    <dbReference type="NCBI Taxonomy" id="2364126"/>
    <lineage>
        <taxon>Eukaryota</taxon>
        <taxon>Sar</taxon>
        <taxon>Alveolata</taxon>
        <taxon>Dinophyceae</taxon>
        <taxon>Prorocentrales</taxon>
        <taxon>Prorocentraceae</taxon>
        <taxon>Prorocentrum</taxon>
    </lineage>
</organism>
<feature type="compositionally biased region" description="Basic and acidic residues" evidence="1">
    <location>
        <begin position="73"/>
        <end position="84"/>
    </location>
</feature>
<feature type="domain" description="DUF5117" evidence="3">
    <location>
        <begin position="147"/>
        <end position="272"/>
    </location>
</feature>
<gene>
    <name evidence="4" type="ORF">PCOR1329_LOCUS7681</name>
</gene>
<dbReference type="Gene3D" id="3.40.390.10">
    <property type="entry name" value="Collagenase (Catalytic Domain)"/>
    <property type="match status" value="1"/>
</dbReference>
<reference evidence="4" key="1">
    <citation type="submission" date="2023-10" db="EMBL/GenBank/DDBJ databases">
        <authorList>
            <person name="Chen Y."/>
            <person name="Shah S."/>
            <person name="Dougan E. K."/>
            <person name="Thang M."/>
            <person name="Chan C."/>
        </authorList>
    </citation>
    <scope>NUCLEOTIDE SEQUENCE [LARGE SCALE GENOMIC DNA]</scope>
</reference>
<keyword evidence="5" id="KW-1185">Reference proteome</keyword>